<reference evidence="9" key="1">
    <citation type="submission" date="2018-05" db="EMBL/GenBank/DDBJ databases">
        <title>Reclassification of Methylarcula marina and Methylarcula terricola as Paracoccus methylarcula sp.nov., comb.nov. and Paracoccus terricola comb.nov.</title>
        <authorList>
            <person name="Shmareva M.N."/>
            <person name="Doronina N.V."/>
            <person name="Vasilenko O.V."/>
            <person name="Tarlachkov S.V."/>
            <person name="Trotsenko Y.A."/>
        </authorList>
    </citation>
    <scope>NUCLEOTIDE SEQUENCE [LARGE SCALE GENOMIC DNA]</scope>
    <source>
        <strain evidence="9">VKM B-2159</strain>
    </source>
</reference>
<dbReference type="PANTHER" id="PTHR30183">
    <property type="entry name" value="MOLYBDENUM TRANSPORT SYSTEM PERMEASE PROTEIN MODB"/>
    <property type="match status" value="1"/>
</dbReference>
<keyword evidence="4 7" id="KW-0812">Transmembrane</keyword>
<dbReference type="Gene3D" id="1.10.3720.10">
    <property type="entry name" value="MetI-like"/>
    <property type="match status" value="1"/>
</dbReference>
<comment type="caution">
    <text evidence="9">The sequence shown here is derived from an EMBL/GenBank/DDBJ whole genome shotgun (WGS) entry which is preliminary data.</text>
</comment>
<feature type="domain" description="ABC transmembrane type-1" evidence="8">
    <location>
        <begin position="52"/>
        <end position="243"/>
    </location>
</feature>
<comment type="subcellular location">
    <subcellularLocation>
        <location evidence="1 7">Cell membrane</location>
        <topology evidence="1 7">Multi-pass membrane protein</topology>
    </subcellularLocation>
</comment>
<accession>A0A3R7MAY3</accession>
<keyword evidence="2 7" id="KW-0813">Transport</keyword>
<dbReference type="CDD" id="cd06261">
    <property type="entry name" value="TM_PBP2"/>
    <property type="match status" value="1"/>
</dbReference>
<dbReference type="InterPro" id="IPR000515">
    <property type="entry name" value="MetI-like"/>
</dbReference>
<feature type="transmembrane region" description="Helical" evidence="7">
    <location>
        <begin position="49"/>
        <end position="74"/>
    </location>
</feature>
<feature type="transmembrane region" description="Helical" evidence="7">
    <location>
        <begin position="223"/>
        <end position="243"/>
    </location>
</feature>
<evidence type="ECO:0000256" key="5">
    <source>
        <dbReference type="ARBA" id="ARBA00022989"/>
    </source>
</evidence>
<dbReference type="SUPFAM" id="SSF161098">
    <property type="entry name" value="MetI-like"/>
    <property type="match status" value="1"/>
</dbReference>
<feature type="transmembrane region" description="Helical" evidence="7">
    <location>
        <begin position="86"/>
        <end position="107"/>
    </location>
</feature>
<dbReference type="PROSITE" id="PS50928">
    <property type="entry name" value="ABC_TM1"/>
    <property type="match status" value="1"/>
</dbReference>
<evidence type="ECO:0000313" key="10">
    <source>
        <dbReference type="Proteomes" id="UP000238137"/>
    </source>
</evidence>
<evidence type="ECO:0000313" key="9">
    <source>
        <dbReference type="EMBL" id="RNF36022.1"/>
    </source>
</evidence>
<evidence type="ECO:0000256" key="3">
    <source>
        <dbReference type="ARBA" id="ARBA00022475"/>
    </source>
</evidence>
<dbReference type="OrthoDB" id="7852521at2"/>
<dbReference type="EMBL" id="PXNQ02000001">
    <property type="protein sequence ID" value="RNF36022.1"/>
    <property type="molecule type" value="Genomic_DNA"/>
</dbReference>
<keyword evidence="6 7" id="KW-0472">Membrane</keyword>
<organism evidence="9 10">
    <name type="scientific">Paracoccus methylarcula</name>
    <dbReference type="NCBI Taxonomy" id="72022"/>
    <lineage>
        <taxon>Bacteria</taxon>
        <taxon>Pseudomonadati</taxon>
        <taxon>Pseudomonadota</taxon>
        <taxon>Alphaproteobacteria</taxon>
        <taxon>Rhodobacterales</taxon>
        <taxon>Paracoccaceae</taxon>
        <taxon>Paracoccus</taxon>
    </lineage>
</organism>
<dbReference type="PANTHER" id="PTHR30183:SF6">
    <property type="entry name" value="INNER MEMBRANE ABC TRANSPORTER PERMEASE PROTEIN YNJC"/>
    <property type="match status" value="1"/>
</dbReference>
<feature type="transmembrane region" description="Helical" evidence="7">
    <location>
        <begin position="172"/>
        <end position="193"/>
    </location>
</feature>
<evidence type="ECO:0000256" key="4">
    <source>
        <dbReference type="ARBA" id="ARBA00022692"/>
    </source>
</evidence>
<protein>
    <recommendedName>
        <fullName evidence="8">ABC transmembrane type-1 domain-containing protein</fullName>
    </recommendedName>
</protein>
<name>A0A3R7MAY3_9RHOB</name>
<dbReference type="InterPro" id="IPR035906">
    <property type="entry name" value="MetI-like_sf"/>
</dbReference>
<sequence>MIASTLLVLGALAMLSLVIWSFAWRWHWPGILPESWSWRFWSRPGAGWGQAFVTTFTLAVTTTMLSLALAIAWLEGEDRARMARARWAEALIYLPLLVPQIAFLYGLNLLFLRAGISGGMGAVIWAQALFVFPYVMIALSDPWRALDPRLTQAAASLGAGPWRRLIAVKLPVLLAPILTAAAIGMAVSVAQYLPALFMGAGRISTLTTEAVTLSSSSDRRVTGVYATLQAMLPMLGYLLAFLLPAIAHRNRRALQGGSRI</sequence>
<dbReference type="Proteomes" id="UP000238137">
    <property type="component" value="Unassembled WGS sequence"/>
</dbReference>
<dbReference type="GO" id="GO:0055085">
    <property type="term" value="P:transmembrane transport"/>
    <property type="evidence" value="ECO:0007669"/>
    <property type="project" value="InterPro"/>
</dbReference>
<keyword evidence="10" id="KW-1185">Reference proteome</keyword>
<dbReference type="AlphaFoldDB" id="A0A3R7MAY3"/>
<keyword evidence="5 7" id="KW-1133">Transmembrane helix</keyword>
<dbReference type="GO" id="GO:0005886">
    <property type="term" value="C:plasma membrane"/>
    <property type="evidence" value="ECO:0007669"/>
    <property type="project" value="UniProtKB-SubCell"/>
</dbReference>
<evidence type="ECO:0000256" key="6">
    <source>
        <dbReference type="ARBA" id="ARBA00023136"/>
    </source>
</evidence>
<gene>
    <name evidence="9" type="ORF">A7A09_001015</name>
</gene>
<dbReference type="Pfam" id="PF00528">
    <property type="entry name" value="BPD_transp_1"/>
    <property type="match status" value="1"/>
</dbReference>
<proteinExistence type="inferred from homology"/>
<evidence type="ECO:0000256" key="7">
    <source>
        <dbReference type="RuleBase" id="RU363032"/>
    </source>
</evidence>
<feature type="transmembrane region" description="Helical" evidence="7">
    <location>
        <begin position="119"/>
        <end position="139"/>
    </location>
</feature>
<evidence type="ECO:0000256" key="1">
    <source>
        <dbReference type="ARBA" id="ARBA00004651"/>
    </source>
</evidence>
<keyword evidence="3" id="KW-1003">Cell membrane</keyword>
<comment type="similarity">
    <text evidence="7">Belongs to the binding-protein-dependent transport system permease family.</text>
</comment>
<evidence type="ECO:0000259" key="8">
    <source>
        <dbReference type="PROSITE" id="PS50928"/>
    </source>
</evidence>
<evidence type="ECO:0000256" key="2">
    <source>
        <dbReference type="ARBA" id="ARBA00022448"/>
    </source>
</evidence>